<reference evidence="2" key="1">
    <citation type="journal article" date="2024" name="Front. Bioeng. Biotechnol.">
        <title>Genome-scale model development and genomic sequencing of the oleaginous clade Lipomyces.</title>
        <authorList>
            <person name="Czajka J.J."/>
            <person name="Han Y."/>
            <person name="Kim J."/>
            <person name="Mondo S.J."/>
            <person name="Hofstad B.A."/>
            <person name="Robles A."/>
            <person name="Haridas S."/>
            <person name="Riley R."/>
            <person name="LaButti K."/>
            <person name="Pangilinan J."/>
            <person name="Andreopoulos W."/>
            <person name="Lipzen A."/>
            <person name="Yan J."/>
            <person name="Wang M."/>
            <person name="Ng V."/>
            <person name="Grigoriev I.V."/>
            <person name="Spatafora J.W."/>
            <person name="Magnuson J.K."/>
            <person name="Baker S.E."/>
            <person name="Pomraning K.R."/>
        </authorList>
    </citation>
    <scope>NUCLEOTIDE SEQUENCE [LARGE SCALE GENOMIC DNA]</scope>
    <source>
        <strain evidence="2">CBS 10300</strain>
    </source>
</reference>
<dbReference type="EMBL" id="MU970100">
    <property type="protein sequence ID" value="KAK9321380.1"/>
    <property type="molecule type" value="Genomic_DNA"/>
</dbReference>
<accession>A0ACC3TJK9</accession>
<name>A0ACC3TJK9_9ASCO</name>
<proteinExistence type="predicted"/>
<protein>
    <submittedName>
        <fullName evidence="1">Dak1 domain-containing protein</fullName>
    </submittedName>
</protein>
<gene>
    <name evidence="1" type="ORF">V1517DRAFT_326657</name>
</gene>
<comment type="caution">
    <text evidence="1">The sequence shown here is derived from an EMBL/GenBank/DDBJ whole genome shotgun (WGS) entry which is preliminary data.</text>
</comment>
<sequence length="602" mass="62748">MSSSKHVTYKDDLVLTYLRGLAGFNPTLKVIESDRIVYRSVKEDASVTVLSGGGSGHEPAHAGFVGKGMLDVAVAGSIFASPSTRQILAGIKAKSSETGTLIIVKNYTGDILHFGLAAERAKAQGIPVEVVIVGDDVAVGRTKGGLVGRRGLAGTVLVHKVAGAEAALGSPLKKVAASAQAIVDNLVTVGASLDHCSVPGRESEPAYLDANELEVGMGIHNEPGIAHVSPLPSADGLVESLLSYLLSESDTERSYVKFEKSDDVVLLLNNLGGTSMLEVTAISHLVLAQLRFKYGILPVRVYVGTFMTSLNAPGFSITLLNASKAGGYRILELLDAETDAPGWNAHFTPSAWTSKGDQIITDVTQKKASSPSKLKSSKKLFAAILAKGAYSVLEKVPEITRYDTVAGDGDCGETLASGANAILSALKSDNSDVLNLGDGVKALTDIAEIIENSMGGTSGGIYSIYISALAQGLRTLCEESAEESVVLDLPILAKASKLALNTLYKYTKARIGDRTLIDALAPFVGALESGASIIDATDKAAEGAHTTRKLQPRFGRASYIGQDELAQFDAEGGLPDPGAVGVAALLEGFAEAYSAAGENRED</sequence>
<evidence type="ECO:0000313" key="2">
    <source>
        <dbReference type="Proteomes" id="UP001489719"/>
    </source>
</evidence>
<evidence type="ECO:0000313" key="1">
    <source>
        <dbReference type="EMBL" id="KAK9321380.1"/>
    </source>
</evidence>
<keyword evidence="2" id="KW-1185">Reference proteome</keyword>
<dbReference type="Proteomes" id="UP001489719">
    <property type="component" value="Unassembled WGS sequence"/>
</dbReference>
<organism evidence="1 2">
    <name type="scientific">Lipomyces orientalis</name>
    <dbReference type="NCBI Taxonomy" id="1233043"/>
    <lineage>
        <taxon>Eukaryota</taxon>
        <taxon>Fungi</taxon>
        <taxon>Dikarya</taxon>
        <taxon>Ascomycota</taxon>
        <taxon>Saccharomycotina</taxon>
        <taxon>Lipomycetes</taxon>
        <taxon>Lipomycetales</taxon>
        <taxon>Lipomycetaceae</taxon>
        <taxon>Lipomyces</taxon>
    </lineage>
</organism>